<gene>
    <name evidence="1" type="ORF">NDU88_000650</name>
</gene>
<evidence type="ECO:0000313" key="1">
    <source>
        <dbReference type="EMBL" id="KAJ1122146.1"/>
    </source>
</evidence>
<proteinExistence type="predicted"/>
<reference evidence="1" key="1">
    <citation type="journal article" date="2022" name="bioRxiv">
        <title>Sequencing and chromosome-scale assembly of the giantPleurodeles waltlgenome.</title>
        <authorList>
            <person name="Brown T."/>
            <person name="Elewa A."/>
            <person name="Iarovenko S."/>
            <person name="Subramanian E."/>
            <person name="Araus A.J."/>
            <person name="Petzold A."/>
            <person name="Susuki M."/>
            <person name="Suzuki K.-i.T."/>
            <person name="Hayashi T."/>
            <person name="Toyoda A."/>
            <person name="Oliveira C."/>
            <person name="Osipova E."/>
            <person name="Leigh N.D."/>
            <person name="Simon A."/>
            <person name="Yun M.H."/>
        </authorList>
    </citation>
    <scope>NUCLEOTIDE SEQUENCE</scope>
    <source>
        <strain evidence="1">20211129_DDA</strain>
        <tissue evidence="1">Liver</tissue>
    </source>
</reference>
<dbReference type="EMBL" id="JANPWB010000011">
    <property type="protein sequence ID" value="KAJ1122146.1"/>
    <property type="molecule type" value="Genomic_DNA"/>
</dbReference>
<protein>
    <submittedName>
        <fullName evidence="1">Uncharacterized protein</fullName>
    </submittedName>
</protein>
<dbReference type="AlphaFoldDB" id="A0AAV7P1X4"/>
<organism evidence="1 2">
    <name type="scientific">Pleurodeles waltl</name>
    <name type="common">Iberian ribbed newt</name>
    <dbReference type="NCBI Taxonomy" id="8319"/>
    <lineage>
        <taxon>Eukaryota</taxon>
        <taxon>Metazoa</taxon>
        <taxon>Chordata</taxon>
        <taxon>Craniata</taxon>
        <taxon>Vertebrata</taxon>
        <taxon>Euteleostomi</taxon>
        <taxon>Amphibia</taxon>
        <taxon>Batrachia</taxon>
        <taxon>Caudata</taxon>
        <taxon>Salamandroidea</taxon>
        <taxon>Salamandridae</taxon>
        <taxon>Pleurodelinae</taxon>
        <taxon>Pleurodeles</taxon>
    </lineage>
</organism>
<sequence length="221" mass="24923">MCTLRSLPWLTTSPSRCASVSCVEIIGRGNQVQHSEVFRAYRLRNAADVPESKQPNCVRRYLVWATGGIRLVCHAKCQTDVPLLSGFQRKGLRIGEPQNISWVAQELSARILVYVRQGYVLILHQFWRNQRWVEERPRCTTTLLAVLAASGFAPLEPEGGEIPVICYLGGGFHTLYVTRPMVSPVVNAPQFFVCQGMSRRLFPPFLTWGLLFSVSLEQQCV</sequence>
<keyword evidence="2" id="KW-1185">Reference proteome</keyword>
<evidence type="ECO:0000313" key="2">
    <source>
        <dbReference type="Proteomes" id="UP001066276"/>
    </source>
</evidence>
<comment type="caution">
    <text evidence="1">The sequence shown here is derived from an EMBL/GenBank/DDBJ whole genome shotgun (WGS) entry which is preliminary data.</text>
</comment>
<name>A0AAV7P1X4_PLEWA</name>
<accession>A0AAV7P1X4</accession>
<dbReference type="Proteomes" id="UP001066276">
    <property type="component" value="Chromosome 7"/>
</dbReference>